<dbReference type="PhylomeDB" id="B6Q1I9"/>
<organism evidence="1 2">
    <name type="scientific">Talaromyces marneffei (strain ATCC 18224 / CBS 334.59 / QM 7333)</name>
    <name type="common">Penicillium marneffei</name>
    <dbReference type="NCBI Taxonomy" id="441960"/>
    <lineage>
        <taxon>Eukaryota</taxon>
        <taxon>Fungi</taxon>
        <taxon>Dikarya</taxon>
        <taxon>Ascomycota</taxon>
        <taxon>Pezizomycotina</taxon>
        <taxon>Eurotiomycetes</taxon>
        <taxon>Eurotiomycetidae</taxon>
        <taxon>Eurotiales</taxon>
        <taxon>Trichocomaceae</taxon>
        <taxon>Talaromyces</taxon>
        <taxon>Talaromyces sect. Talaromyces</taxon>
    </lineage>
</organism>
<dbReference type="HOGENOM" id="CLU_140449_0_0_1"/>
<reference evidence="2" key="1">
    <citation type="journal article" date="2015" name="Genome Announc.">
        <title>Genome sequence of the AIDS-associated pathogen Penicillium marneffei (ATCC18224) and its near taxonomic relative Talaromyces stipitatus (ATCC10500).</title>
        <authorList>
            <person name="Nierman W.C."/>
            <person name="Fedorova-Abrams N.D."/>
            <person name="Andrianopoulos A."/>
        </authorList>
    </citation>
    <scope>NUCLEOTIDE SEQUENCE [LARGE SCALE GENOMIC DNA]</scope>
    <source>
        <strain evidence="2">ATCC 18224 / CBS 334.59 / QM 7333</strain>
    </source>
</reference>
<keyword evidence="2" id="KW-1185">Reference proteome</keyword>
<proteinExistence type="predicted"/>
<evidence type="ECO:0000313" key="2">
    <source>
        <dbReference type="Proteomes" id="UP000001294"/>
    </source>
</evidence>
<evidence type="ECO:0000313" key="1">
    <source>
        <dbReference type="EMBL" id="EEA27855.1"/>
    </source>
</evidence>
<accession>B6Q1I9</accession>
<dbReference type="Proteomes" id="UP000001294">
    <property type="component" value="Unassembled WGS sequence"/>
</dbReference>
<protein>
    <submittedName>
        <fullName evidence="1">Uncharacterized protein</fullName>
    </submittedName>
</protein>
<dbReference type="OrthoDB" id="4220248at2759"/>
<sequence>MQIFQMRALHFKVLRDMPLEQAGVANYSLMQLPSWMVVMSVIIIHADFATGASSGLFGLLGDAPVQLVDVYEEAKVKNYMDMAEKCEPWGQVTVCQDLRTISGDVYHQILRPAILKKLGSDVLLGRLHPVIMFRLCNDMCNHIGLGRGLHRQSAT</sequence>
<name>B6Q1I9_TALMQ</name>
<dbReference type="AlphaFoldDB" id="B6Q1I9"/>
<dbReference type="EMBL" id="DS995899">
    <property type="protein sequence ID" value="EEA27855.1"/>
    <property type="molecule type" value="Genomic_DNA"/>
</dbReference>
<dbReference type="VEuPathDB" id="FungiDB:PMAA_026970"/>
<dbReference type="STRING" id="441960.B6Q1I9"/>
<gene>
    <name evidence="1" type="ORF">PMAA_026970</name>
</gene>